<proteinExistence type="predicted"/>
<evidence type="ECO:0000313" key="3">
    <source>
        <dbReference type="Proteomes" id="UP000320055"/>
    </source>
</evidence>
<feature type="coiled-coil region" evidence="1">
    <location>
        <begin position="33"/>
        <end position="60"/>
    </location>
</feature>
<accession>A0A563VP98</accession>
<reference evidence="2 3" key="1">
    <citation type="submission" date="2019-01" db="EMBL/GenBank/DDBJ databases">
        <authorList>
            <person name="Brito A."/>
        </authorList>
    </citation>
    <scope>NUCLEOTIDE SEQUENCE [LARGE SCALE GENOMIC DNA]</scope>
    <source>
        <strain evidence="2">1</strain>
    </source>
</reference>
<dbReference type="RefSeq" id="WP_144871321.1">
    <property type="nucleotide sequence ID" value="NZ_LR213933.1"/>
</dbReference>
<organism evidence="2 3">
    <name type="scientific">Hyella patelloides LEGE 07179</name>
    <dbReference type="NCBI Taxonomy" id="945734"/>
    <lineage>
        <taxon>Bacteria</taxon>
        <taxon>Bacillati</taxon>
        <taxon>Cyanobacteriota</taxon>
        <taxon>Cyanophyceae</taxon>
        <taxon>Pleurocapsales</taxon>
        <taxon>Hyellaceae</taxon>
        <taxon>Hyella</taxon>
    </lineage>
</organism>
<keyword evidence="1" id="KW-0175">Coiled coil</keyword>
<name>A0A563VP98_9CYAN</name>
<gene>
    <name evidence="2" type="ORF">H1P_1830005</name>
</gene>
<evidence type="ECO:0000313" key="2">
    <source>
        <dbReference type="EMBL" id="VEP13107.1"/>
    </source>
</evidence>
<protein>
    <submittedName>
        <fullName evidence="2">Uncharacterized protein</fullName>
    </submittedName>
</protein>
<dbReference type="AlphaFoldDB" id="A0A563VP98"/>
<evidence type="ECO:0000256" key="1">
    <source>
        <dbReference type="SAM" id="Coils"/>
    </source>
</evidence>
<dbReference type="Proteomes" id="UP000320055">
    <property type="component" value="Unassembled WGS sequence"/>
</dbReference>
<sequence length="64" mass="7550">MNSEQLKLAEKIRGIAEDLVVHLYAPPYTINTLKDFINEMSELVDEMEEFEDVDEFLELEDEEE</sequence>
<dbReference type="EMBL" id="CAACVJ010000094">
    <property type="protein sequence ID" value="VEP13107.1"/>
    <property type="molecule type" value="Genomic_DNA"/>
</dbReference>
<keyword evidence="3" id="KW-1185">Reference proteome</keyword>